<feature type="domain" description="Dehydrogenase E1 component" evidence="4">
    <location>
        <begin position="17"/>
        <end position="309"/>
    </location>
</feature>
<proteinExistence type="predicted"/>
<evidence type="ECO:0000256" key="1">
    <source>
        <dbReference type="ARBA" id="ARBA00001964"/>
    </source>
</evidence>
<dbReference type="Gene3D" id="3.40.50.970">
    <property type="match status" value="1"/>
</dbReference>
<sequence>MKLSDNEIITIFNTMLDTRNFEESCIEGAKTGEIHGELHTGIGQEAVGAMIKQFCRKEDALVSTHRNHVHAIGKSVSMRELMAEIFEKETGICKGRGGHMHPFDKSNNFSATGIVGSSIPVALGYAYGFWYENNDNISIAITGDGGTNSGAFHECLNIASAWKLPLLILIENNRYAISVKSESVNGPIEFYQRCNAYGILGKKVDGTNPELLYPVFNEVIEHLRKGNGPAILEVTCARFQGHYEGDHDTYRSRKELDDNINNKDPIKILKNIIIERNILSENDLNHLIDESKLKIKNMLSEVRKDNSPKSEGFKEFVYN</sequence>
<evidence type="ECO:0000259" key="4">
    <source>
        <dbReference type="Pfam" id="PF00676"/>
    </source>
</evidence>
<keyword evidence="2" id="KW-0560">Oxidoreductase</keyword>
<dbReference type="InterPro" id="IPR029061">
    <property type="entry name" value="THDP-binding"/>
</dbReference>
<dbReference type="EMBL" id="UINC01038845">
    <property type="protein sequence ID" value="SVB36444.1"/>
    <property type="molecule type" value="Genomic_DNA"/>
</dbReference>
<protein>
    <recommendedName>
        <fullName evidence="4">Dehydrogenase E1 component domain-containing protein</fullName>
    </recommendedName>
</protein>
<dbReference type="PANTHER" id="PTHR11516">
    <property type="entry name" value="PYRUVATE DEHYDROGENASE E1 COMPONENT, ALPHA SUBUNIT BACTERIAL AND ORGANELLAR"/>
    <property type="match status" value="1"/>
</dbReference>
<dbReference type="GO" id="GO:0004739">
    <property type="term" value="F:pyruvate dehydrogenase (acetyl-transferring) activity"/>
    <property type="evidence" value="ECO:0007669"/>
    <property type="project" value="TreeGrafter"/>
</dbReference>
<gene>
    <name evidence="5" type="ORF">METZ01_LOCUS189298</name>
</gene>
<dbReference type="Pfam" id="PF00676">
    <property type="entry name" value="E1_dh"/>
    <property type="match status" value="1"/>
</dbReference>
<reference evidence="5" key="1">
    <citation type="submission" date="2018-05" db="EMBL/GenBank/DDBJ databases">
        <authorList>
            <person name="Lanie J.A."/>
            <person name="Ng W.-L."/>
            <person name="Kazmierczak K.M."/>
            <person name="Andrzejewski T.M."/>
            <person name="Davidsen T.M."/>
            <person name="Wayne K.J."/>
            <person name="Tettelin H."/>
            <person name="Glass J.I."/>
            <person name="Rusch D."/>
            <person name="Podicherti R."/>
            <person name="Tsui H.-C.T."/>
            <person name="Winkler M.E."/>
        </authorList>
    </citation>
    <scope>NUCLEOTIDE SEQUENCE</scope>
</reference>
<dbReference type="InterPro" id="IPR001017">
    <property type="entry name" value="DH_E1"/>
</dbReference>
<evidence type="ECO:0000256" key="2">
    <source>
        <dbReference type="ARBA" id="ARBA00023002"/>
    </source>
</evidence>
<comment type="cofactor">
    <cofactor evidence="1">
        <name>thiamine diphosphate</name>
        <dbReference type="ChEBI" id="CHEBI:58937"/>
    </cofactor>
</comment>
<evidence type="ECO:0000313" key="5">
    <source>
        <dbReference type="EMBL" id="SVB36444.1"/>
    </source>
</evidence>
<dbReference type="GO" id="GO:0006086">
    <property type="term" value="P:pyruvate decarboxylation to acetyl-CoA"/>
    <property type="evidence" value="ECO:0007669"/>
    <property type="project" value="TreeGrafter"/>
</dbReference>
<dbReference type="AlphaFoldDB" id="A0A382DEN1"/>
<name>A0A382DEN1_9ZZZZ</name>
<dbReference type="SUPFAM" id="SSF52518">
    <property type="entry name" value="Thiamin diphosphate-binding fold (THDP-binding)"/>
    <property type="match status" value="1"/>
</dbReference>
<dbReference type="CDD" id="cd02000">
    <property type="entry name" value="TPP_E1_PDC_ADC_BCADC"/>
    <property type="match status" value="1"/>
</dbReference>
<organism evidence="5">
    <name type="scientific">marine metagenome</name>
    <dbReference type="NCBI Taxonomy" id="408172"/>
    <lineage>
        <taxon>unclassified sequences</taxon>
        <taxon>metagenomes</taxon>
        <taxon>ecological metagenomes</taxon>
    </lineage>
</organism>
<evidence type="ECO:0000256" key="3">
    <source>
        <dbReference type="ARBA" id="ARBA00023052"/>
    </source>
</evidence>
<accession>A0A382DEN1</accession>
<keyword evidence="3" id="KW-0786">Thiamine pyrophosphate</keyword>
<dbReference type="InterPro" id="IPR050642">
    <property type="entry name" value="PDH_E1_Alpha_Subunit"/>
</dbReference>
<dbReference type="PANTHER" id="PTHR11516:SF60">
    <property type="entry name" value="PYRUVATE DEHYDROGENASE E1 COMPONENT SUBUNIT ALPHA"/>
    <property type="match status" value="1"/>
</dbReference>